<dbReference type="STRING" id="1328759.A0A5C2SJZ4"/>
<dbReference type="SMART" id="SM00483">
    <property type="entry name" value="POLXc"/>
    <property type="match status" value="1"/>
</dbReference>
<dbReference type="InterPro" id="IPR036420">
    <property type="entry name" value="BRCT_dom_sf"/>
</dbReference>
<dbReference type="PRINTS" id="PR00870">
    <property type="entry name" value="DNAPOLXBETA"/>
</dbReference>
<feature type="compositionally biased region" description="Basic and acidic residues" evidence="16">
    <location>
        <begin position="398"/>
        <end position="416"/>
    </location>
</feature>
<dbReference type="GO" id="GO:0006303">
    <property type="term" value="P:double-strand break repair via nonhomologous end joining"/>
    <property type="evidence" value="ECO:0007669"/>
    <property type="project" value="TreeGrafter"/>
</dbReference>
<dbReference type="InterPro" id="IPR037160">
    <property type="entry name" value="DNA_Pol_thumb_sf"/>
</dbReference>
<evidence type="ECO:0000256" key="1">
    <source>
        <dbReference type="ARBA" id="ARBA00001936"/>
    </source>
</evidence>
<evidence type="ECO:0000256" key="14">
    <source>
        <dbReference type="ARBA" id="ARBA00049244"/>
    </source>
</evidence>
<comment type="similarity">
    <text evidence="2">Belongs to the DNA polymerase type-X family.</text>
</comment>
<dbReference type="InterPro" id="IPR029398">
    <property type="entry name" value="PolB_thumb"/>
</dbReference>
<evidence type="ECO:0000256" key="15">
    <source>
        <dbReference type="PIRSR" id="PIRSR622312-50"/>
    </source>
</evidence>
<dbReference type="InterPro" id="IPR018944">
    <property type="entry name" value="DNA_pol_lambd_fingers_domain"/>
</dbReference>
<dbReference type="PROSITE" id="PS00522">
    <property type="entry name" value="DNA_POLYMERASE_X"/>
    <property type="match status" value="1"/>
</dbReference>
<feature type="region of interest" description="Disordered" evidence="16">
    <location>
        <begin position="592"/>
        <end position="629"/>
    </location>
</feature>
<feature type="region of interest" description="Disordered" evidence="16">
    <location>
        <begin position="451"/>
        <end position="565"/>
    </location>
</feature>
<dbReference type="Gene3D" id="3.40.50.10190">
    <property type="entry name" value="BRCT domain"/>
    <property type="match status" value="1"/>
</dbReference>
<dbReference type="AlphaFoldDB" id="A0A5C2SJZ4"/>
<keyword evidence="13" id="KW-0456">Lyase</keyword>
<dbReference type="InterPro" id="IPR001357">
    <property type="entry name" value="BRCT_dom"/>
</dbReference>
<evidence type="ECO:0000256" key="9">
    <source>
        <dbReference type="ARBA" id="ARBA00022763"/>
    </source>
</evidence>
<feature type="compositionally biased region" description="Low complexity" evidence="16">
    <location>
        <begin position="168"/>
        <end position="178"/>
    </location>
</feature>
<gene>
    <name evidence="18" type="ORF">L227DRAFT_572605</name>
</gene>
<evidence type="ECO:0000256" key="4">
    <source>
        <dbReference type="ARBA" id="ARBA00016513"/>
    </source>
</evidence>
<dbReference type="Gene3D" id="3.30.460.10">
    <property type="entry name" value="Beta Polymerase, domain 2"/>
    <property type="match status" value="1"/>
</dbReference>
<keyword evidence="8" id="KW-0235">DNA replication</keyword>
<dbReference type="InterPro" id="IPR022312">
    <property type="entry name" value="DNA_pol_X"/>
</dbReference>
<dbReference type="SUPFAM" id="SSF52113">
    <property type="entry name" value="BRCT domain"/>
    <property type="match status" value="1"/>
</dbReference>
<feature type="compositionally biased region" description="Polar residues" evidence="16">
    <location>
        <begin position="550"/>
        <end position="561"/>
    </location>
</feature>
<evidence type="ECO:0000256" key="12">
    <source>
        <dbReference type="ARBA" id="ARBA00023204"/>
    </source>
</evidence>
<dbReference type="SUPFAM" id="SSF81585">
    <property type="entry name" value="PsbU/PolX domain-like"/>
    <property type="match status" value="1"/>
</dbReference>
<feature type="compositionally biased region" description="Low complexity" evidence="16">
    <location>
        <begin position="115"/>
        <end position="124"/>
    </location>
</feature>
<dbReference type="EMBL" id="ML122256">
    <property type="protein sequence ID" value="RPD63457.1"/>
    <property type="molecule type" value="Genomic_DNA"/>
</dbReference>
<dbReference type="FunFam" id="3.30.210.10:FF:000002">
    <property type="entry name" value="DNA polymerase"/>
    <property type="match status" value="1"/>
</dbReference>
<evidence type="ECO:0000256" key="10">
    <source>
        <dbReference type="ARBA" id="ARBA00022932"/>
    </source>
</evidence>
<evidence type="ECO:0000256" key="6">
    <source>
        <dbReference type="ARBA" id="ARBA00022679"/>
    </source>
</evidence>
<evidence type="ECO:0000256" key="11">
    <source>
        <dbReference type="ARBA" id="ARBA00023125"/>
    </source>
</evidence>
<evidence type="ECO:0000256" key="3">
    <source>
        <dbReference type="ARBA" id="ARBA00012417"/>
    </source>
</evidence>
<name>A0A5C2SJZ4_9APHY</name>
<feature type="region of interest" description="Disordered" evidence="16">
    <location>
        <begin position="398"/>
        <end position="423"/>
    </location>
</feature>
<keyword evidence="10" id="KW-0239">DNA-directed DNA polymerase</keyword>
<dbReference type="Gene3D" id="3.30.210.10">
    <property type="entry name" value="DNA polymerase, thumb domain"/>
    <property type="match status" value="1"/>
</dbReference>
<evidence type="ECO:0000256" key="16">
    <source>
        <dbReference type="SAM" id="MobiDB-lite"/>
    </source>
</evidence>
<dbReference type="EC" id="2.7.7.7" evidence="3"/>
<keyword evidence="7" id="KW-0548">Nucleotidyltransferase</keyword>
<keyword evidence="19" id="KW-1185">Reference proteome</keyword>
<proteinExistence type="inferred from homology"/>
<dbReference type="SUPFAM" id="SSF81301">
    <property type="entry name" value="Nucleotidyltransferase"/>
    <property type="match status" value="1"/>
</dbReference>
<dbReference type="Gene3D" id="1.10.150.110">
    <property type="entry name" value="DNA polymerase beta, N-terminal domain-like"/>
    <property type="match status" value="1"/>
</dbReference>
<dbReference type="PANTHER" id="PTHR11276">
    <property type="entry name" value="DNA POLYMERASE TYPE-X FAMILY MEMBER"/>
    <property type="match status" value="1"/>
</dbReference>
<comment type="cofactor">
    <cofactor evidence="1">
        <name>Mn(2+)</name>
        <dbReference type="ChEBI" id="CHEBI:29035"/>
    </cofactor>
</comment>
<dbReference type="GO" id="GO:0005634">
    <property type="term" value="C:nucleus"/>
    <property type="evidence" value="ECO:0007669"/>
    <property type="project" value="TreeGrafter"/>
</dbReference>
<organism evidence="18 19">
    <name type="scientific">Lentinus tigrinus ALCF2SS1-6</name>
    <dbReference type="NCBI Taxonomy" id="1328759"/>
    <lineage>
        <taxon>Eukaryota</taxon>
        <taxon>Fungi</taxon>
        <taxon>Dikarya</taxon>
        <taxon>Basidiomycota</taxon>
        <taxon>Agaricomycotina</taxon>
        <taxon>Agaricomycetes</taxon>
        <taxon>Polyporales</taxon>
        <taxon>Polyporaceae</taxon>
        <taxon>Lentinus</taxon>
    </lineage>
</organism>
<dbReference type="Pfam" id="PF00533">
    <property type="entry name" value="BRCT"/>
    <property type="match status" value="1"/>
</dbReference>
<evidence type="ECO:0000256" key="7">
    <source>
        <dbReference type="ARBA" id="ARBA00022695"/>
    </source>
</evidence>
<dbReference type="Pfam" id="PF14792">
    <property type="entry name" value="DNA_pol_B_palm"/>
    <property type="match status" value="1"/>
</dbReference>
<comment type="catalytic activity">
    <reaction evidence="14">
        <text>DNA(n) + a 2'-deoxyribonucleoside 5'-triphosphate = DNA(n+1) + diphosphate</text>
        <dbReference type="Rhea" id="RHEA:22508"/>
        <dbReference type="Rhea" id="RHEA-COMP:17339"/>
        <dbReference type="Rhea" id="RHEA-COMP:17340"/>
        <dbReference type="ChEBI" id="CHEBI:33019"/>
        <dbReference type="ChEBI" id="CHEBI:61560"/>
        <dbReference type="ChEBI" id="CHEBI:173112"/>
        <dbReference type="EC" id="2.7.7.7"/>
    </reaction>
</comment>
<evidence type="ECO:0000313" key="18">
    <source>
        <dbReference type="EMBL" id="RPD63457.1"/>
    </source>
</evidence>
<dbReference type="GO" id="GO:0003887">
    <property type="term" value="F:DNA-directed DNA polymerase activity"/>
    <property type="evidence" value="ECO:0007669"/>
    <property type="project" value="UniProtKB-KW"/>
</dbReference>
<dbReference type="InterPro" id="IPR027421">
    <property type="entry name" value="DNA_pol_lamdba_lyase_dom_sf"/>
</dbReference>
<dbReference type="Pfam" id="PF10391">
    <property type="entry name" value="DNA_pol_lambd_f"/>
    <property type="match status" value="1"/>
</dbReference>
<keyword evidence="11" id="KW-0238">DNA-binding</keyword>
<dbReference type="InterPro" id="IPR028207">
    <property type="entry name" value="DNA_pol_B_palm_palm"/>
</dbReference>
<dbReference type="InterPro" id="IPR002054">
    <property type="entry name" value="DNA-dir_DNA_pol_X"/>
</dbReference>
<dbReference type="Pfam" id="PF14791">
    <property type="entry name" value="DNA_pol_B_thumb"/>
    <property type="match status" value="1"/>
</dbReference>
<dbReference type="InterPro" id="IPR010996">
    <property type="entry name" value="HHH_MUS81"/>
</dbReference>
<feature type="compositionally biased region" description="Basic residues" evidence="16">
    <location>
        <begin position="607"/>
        <end position="616"/>
    </location>
</feature>
<feature type="compositionally biased region" description="Basic and acidic residues" evidence="16">
    <location>
        <begin position="75"/>
        <end position="95"/>
    </location>
</feature>
<keyword evidence="6" id="KW-0808">Transferase</keyword>
<dbReference type="CDD" id="cd00141">
    <property type="entry name" value="NT_POLXc"/>
    <property type="match status" value="1"/>
</dbReference>
<feature type="domain" description="BRCT" evidence="17">
    <location>
        <begin position="308"/>
        <end position="394"/>
    </location>
</feature>
<dbReference type="SUPFAM" id="SSF47802">
    <property type="entry name" value="DNA polymerase beta, N-terminal domain-like"/>
    <property type="match status" value="1"/>
</dbReference>
<keyword evidence="9" id="KW-0227">DNA damage</keyword>
<dbReference type="PANTHER" id="PTHR11276:SF28">
    <property type="entry name" value="DNA POLYMERASE LAMBDA"/>
    <property type="match status" value="1"/>
</dbReference>
<evidence type="ECO:0000259" key="17">
    <source>
        <dbReference type="PROSITE" id="PS50172"/>
    </source>
</evidence>
<protein>
    <recommendedName>
        <fullName evidence="4">DNA polymerase lambda</fullName>
        <ecNumber evidence="3">2.7.7.7</ecNumber>
    </recommendedName>
</protein>
<dbReference type="InterPro" id="IPR043519">
    <property type="entry name" value="NT_sf"/>
</dbReference>
<sequence>MNRTPESIDDYLARRQRSRTSASYSFNPDTIPIDTSSVDSISLLQGYGAAHPAPPPQPDAKGSSIPRSPLATTAKRPEPSRPEEDPLKRKRKADDAGPPLDRRKHKKSKSIDEQPTPTAASAAMAPPPEALVGTSEASTGVESRQQKGRLAELSQPAALSAIEHVTRARGGASTGSAGKSELQTSPASSADVHIDGQKRPGGVKESNHAGGSHRDAPADCSNITTPPSTAPEPVAPVSKVPAGKAKARARAQAREPAKPVTLGRSVPAAPPKGKGRGKKEKPPRYTPSEYAKVIQAQFAELRRGGKNKPLQFLRGKRIFFYGGDFNMAGEATRNRMRIIVKHGGELLPEYDPEKVTHIICEREMGPGLLHALKLKKPTDIPEHIPTVTWSWIVSGQDRKPVRKTEKGEQTDGDARVAADASEDEDNYEYPMDWLFNHATFKERIDAGTTPWGDIVRSKREREAQKKNGAAKDGPSRSGASTNNNLPGQSSDDISHISDFTQDKVSPGDGAKISPNAGLPSPPSSPTSPRPDPPQPLGHDVSTLAPATGTADGSSAEPSTTKFVVGSENDPLAEFYEQARAERYAKWLGLVESDDESDSEEDGGHARADRKKGKGKGSRFVCDDKHARQRRGPCPNLDVIAKLQELQEIHAAKPGNDNHWRGVVLAKAIGALRTYPTRIKSEEEAVAIFGIGPKTAQKIMEVIKTGNLRRIECEKTEDFLVCKMLEKIYGVGRNIARMWYNSGVRTLEDVASRKGGIELSIAQEIGFKYFDDINSRIPRAEVQEIYNLIEAEALRLDPKLFIRVMGSFRRGKADCGDIDVLITRPTNDGKTHRGILRRLLSELHKRGIVTDDLCLPKDFEDLELVYRGLCRRDAQSRRRRIDFLTVPWTSRGAALLYYTGDDIFNRSMRLKARKMGYSLNQRGLFVGVVRDPSDWGRKLCAGKLIASESEEEIFRILGVPWQEPHERIRN</sequence>
<evidence type="ECO:0000256" key="2">
    <source>
        <dbReference type="ARBA" id="ARBA00008323"/>
    </source>
</evidence>
<dbReference type="Pfam" id="PF14716">
    <property type="entry name" value="HHH_8"/>
    <property type="match status" value="1"/>
</dbReference>
<dbReference type="GO" id="GO:0016829">
    <property type="term" value="F:lyase activity"/>
    <property type="evidence" value="ECO:0007669"/>
    <property type="project" value="UniProtKB-KW"/>
</dbReference>
<evidence type="ECO:0000256" key="5">
    <source>
        <dbReference type="ARBA" id="ARBA00022634"/>
    </source>
</evidence>
<evidence type="ECO:0000256" key="13">
    <source>
        <dbReference type="ARBA" id="ARBA00023239"/>
    </source>
</evidence>
<accession>A0A5C2SJZ4</accession>
<feature type="active site" description="Nucleophile; Schiff-base intermediate with DNA; for 5'-dRP lyase activity" evidence="15">
    <location>
        <position position="697"/>
    </location>
</feature>
<dbReference type="OrthoDB" id="205514at2759"/>
<feature type="compositionally biased region" description="Basic and acidic residues" evidence="16">
    <location>
        <begin position="455"/>
        <end position="465"/>
    </location>
</feature>
<reference evidence="18" key="1">
    <citation type="journal article" date="2018" name="Genome Biol. Evol.">
        <title>Genomics and development of Lentinus tigrinus, a white-rot wood-decaying mushroom with dimorphic fruiting bodies.</title>
        <authorList>
            <person name="Wu B."/>
            <person name="Xu Z."/>
            <person name="Knudson A."/>
            <person name="Carlson A."/>
            <person name="Chen N."/>
            <person name="Kovaka S."/>
            <person name="LaButti K."/>
            <person name="Lipzen A."/>
            <person name="Pennachio C."/>
            <person name="Riley R."/>
            <person name="Schakwitz W."/>
            <person name="Umezawa K."/>
            <person name="Ohm R.A."/>
            <person name="Grigoriev I.V."/>
            <person name="Nagy L.G."/>
            <person name="Gibbons J."/>
            <person name="Hibbett D."/>
        </authorList>
    </citation>
    <scope>NUCLEOTIDE SEQUENCE [LARGE SCALE GENOMIC DNA]</scope>
    <source>
        <strain evidence="18">ALCF2SS1-6</strain>
    </source>
</reference>
<keyword evidence="5" id="KW-0237">DNA synthesis</keyword>
<dbReference type="Gene3D" id="1.10.150.20">
    <property type="entry name" value="5' to 3' exonuclease, C-terminal subdomain"/>
    <property type="match status" value="1"/>
</dbReference>
<dbReference type="InterPro" id="IPR019843">
    <property type="entry name" value="DNA_pol-X_BS"/>
</dbReference>
<evidence type="ECO:0000313" key="19">
    <source>
        <dbReference type="Proteomes" id="UP000313359"/>
    </source>
</evidence>
<feature type="compositionally biased region" description="Polar residues" evidence="16">
    <location>
        <begin position="477"/>
        <end position="503"/>
    </location>
</feature>
<dbReference type="GO" id="GO:0003677">
    <property type="term" value="F:DNA binding"/>
    <property type="evidence" value="ECO:0007669"/>
    <property type="project" value="UniProtKB-KW"/>
</dbReference>
<keyword evidence="12" id="KW-0234">DNA repair</keyword>
<feature type="region of interest" description="Disordered" evidence="16">
    <location>
        <begin position="1"/>
        <end position="286"/>
    </location>
</feature>
<dbReference type="InterPro" id="IPR002008">
    <property type="entry name" value="DNA_pol_X_beta-like"/>
</dbReference>
<dbReference type="GO" id="GO:0006260">
    <property type="term" value="P:DNA replication"/>
    <property type="evidence" value="ECO:0007669"/>
    <property type="project" value="UniProtKB-KW"/>
</dbReference>
<evidence type="ECO:0000256" key="8">
    <source>
        <dbReference type="ARBA" id="ARBA00022705"/>
    </source>
</evidence>
<feature type="compositionally biased region" description="Pro residues" evidence="16">
    <location>
        <begin position="519"/>
        <end position="535"/>
    </location>
</feature>
<dbReference type="PROSITE" id="PS50172">
    <property type="entry name" value="BRCT"/>
    <property type="match status" value="1"/>
</dbReference>
<dbReference type="PRINTS" id="PR00869">
    <property type="entry name" value="DNAPOLX"/>
</dbReference>
<dbReference type="Proteomes" id="UP000313359">
    <property type="component" value="Unassembled WGS sequence"/>
</dbReference>
<feature type="compositionally biased region" description="Polar residues" evidence="16">
    <location>
        <begin position="19"/>
        <end position="43"/>
    </location>
</feature>